<evidence type="ECO:0000256" key="2">
    <source>
        <dbReference type="ARBA" id="ARBA00001968"/>
    </source>
</evidence>
<evidence type="ECO:0000256" key="7">
    <source>
        <dbReference type="ARBA" id="ARBA00023239"/>
    </source>
</evidence>
<comment type="catalytic activity">
    <reaction evidence="1">
        <text>4-CDP-2-C-methyl-D-erythritol 2-phosphate = 2-C-methyl-D-erythritol 2,4-cyclic diphosphate + CMP</text>
        <dbReference type="Rhea" id="RHEA:23864"/>
        <dbReference type="ChEBI" id="CHEBI:57919"/>
        <dbReference type="ChEBI" id="CHEBI:58483"/>
        <dbReference type="ChEBI" id="CHEBI:60377"/>
        <dbReference type="EC" id="4.6.1.12"/>
    </reaction>
</comment>
<dbReference type="CDD" id="cd00554">
    <property type="entry name" value="MECDP_synthase"/>
    <property type="match status" value="1"/>
</dbReference>
<dbReference type="PROSITE" id="PS01350">
    <property type="entry name" value="ISPF"/>
    <property type="match status" value="1"/>
</dbReference>
<evidence type="ECO:0000256" key="6">
    <source>
        <dbReference type="ARBA" id="ARBA00023229"/>
    </source>
</evidence>
<keyword evidence="6" id="KW-0414">Isoprene biosynthesis</keyword>
<organism evidence="9">
    <name type="scientific">hydrothermal vent metagenome</name>
    <dbReference type="NCBI Taxonomy" id="652676"/>
    <lineage>
        <taxon>unclassified sequences</taxon>
        <taxon>metagenomes</taxon>
        <taxon>ecological metagenomes</taxon>
    </lineage>
</organism>
<sequence length="161" mass="17413">MSDLKVGIGYDIHRFVEGRPLILGGVNVPYERGLDGHSDADVLLHALCDALLGALGLGDIGEHFPNTDPEYKGIASTDLLKQVKAMIDSKNYIIGNADMVIQAEEPNLKKYKPQMQSCIAQILDLNHDCVSIKATTQEQLGAIGQKQGIAAFASVLLNKKK</sequence>
<evidence type="ECO:0000256" key="4">
    <source>
        <dbReference type="ARBA" id="ARBA00012579"/>
    </source>
</evidence>
<reference evidence="9" key="1">
    <citation type="submission" date="2018-06" db="EMBL/GenBank/DDBJ databases">
        <authorList>
            <person name="Zhirakovskaya E."/>
        </authorList>
    </citation>
    <scope>NUCLEOTIDE SEQUENCE</scope>
</reference>
<accession>A0A3B0T098</accession>
<dbReference type="NCBIfam" id="TIGR00151">
    <property type="entry name" value="ispF"/>
    <property type="match status" value="1"/>
</dbReference>
<dbReference type="PANTHER" id="PTHR43181">
    <property type="entry name" value="2-C-METHYL-D-ERYTHRITOL 2,4-CYCLODIPHOSPHATE SYNTHASE, CHLOROPLASTIC"/>
    <property type="match status" value="1"/>
</dbReference>
<keyword evidence="5" id="KW-0479">Metal-binding</keyword>
<dbReference type="Pfam" id="PF02542">
    <property type="entry name" value="YgbB"/>
    <property type="match status" value="1"/>
</dbReference>
<evidence type="ECO:0000256" key="3">
    <source>
        <dbReference type="ARBA" id="ARBA00004709"/>
    </source>
</evidence>
<proteinExistence type="inferred from homology"/>
<dbReference type="GO" id="GO:0046872">
    <property type="term" value="F:metal ion binding"/>
    <property type="evidence" value="ECO:0007669"/>
    <property type="project" value="UniProtKB-KW"/>
</dbReference>
<dbReference type="Gene3D" id="3.30.1330.50">
    <property type="entry name" value="2-C-methyl-D-erythritol 2,4-cyclodiphosphate synthase"/>
    <property type="match status" value="1"/>
</dbReference>
<dbReference type="EC" id="4.6.1.12" evidence="4"/>
<dbReference type="InterPro" id="IPR036571">
    <property type="entry name" value="MECDP_synthase_sf"/>
</dbReference>
<dbReference type="PANTHER" id="PTHR43181:SF1">
    <property type="entry name" value="2-C-METHYL-D-ERYTHRITOL 2,4-CYCLODIPHOSPHATE SYNTHASE, CHLOROPLASTIC"/>
    <property type="match status" value="1"/>
</dbReference>
<dbReference type="HAMAP" id="MF_00107">
    <property type="entry name" value="IspF"/>
    <property type="match status" value="1"/>
</dbReference>
<feature type="domain" description="2-C-methyl-D-erythritol 2,4-cyclodiphosphate synthase" evidence="8">
    <location>
        <begin position="5"/>
        <end position="157"/>
    </location>
</feature>
<name>A0A3B0T098_9ZZZZ</name>
<dbReference type="EMBL" id="UOEN01000042">
    <property type="protein sequence ID" value="VAW11735.1"/>
    <property type="molecule type" value="Genomic_DNA"/>
</dbReference>
<dbReference type="FunFam" id="3.30.1330.50:FF:000003">
    <property type="entry name" value="2-C-methyl-D-erythritol 2,4-cyclodiphosphate synthase"/>
    <property type="match status" value="1"/>
</dbReference>
<comment type="pathway">
    <text evidence="3">Isoprenoid biosynthesis; isopentenyl diphosphate biosynthesis via DXP pathway; isopentenyl diphosphate from 1-deoxy-D-xylulose 5-phosphate: step 4/6.</text>
</comment>
<dbReference type="AlphaFoldDB" id="A0A3B0T098"/>
<dbReference type="SUPFAM" id="SSF69765">
    <property type="entry name" value="IpsF-like"/>
    <property type="match status" value="1"/>
</dbReference>
<evidence type="ECO:0000256" key="5">
    <source>
        <dbReference type="ARBA" id="ARBA00022723"/>
    </source>
</evidence>
<dbReference type="GO" id="GO:0016114">
    <property type="term" value="P:terpenoid biosynthetic process"/>
    <property type="evidence" value="ECO:0007669"/>
    <property type="project" value="InterPro"/>
</dbReference>
<evidence type="ECO:0000256" key="1">
    <source>
        <dbReference type="ARBA" id="ARBA00000200"/>
    </source>
</evidence>
<dbReference type="InterPro" id="IPR003526">
    <property type="entry name" value="MECDP_synthase"/>
</dbReference>
<evidence type="ECO:0000313" key="9">
    <source>
        <dbReference type="EMBL" id="VAW11735.1"/>
    </source>
</evidence>
<dbReference type="UniPathway" id="UPA00056">
    <property type="reaction ID" value="UER00095"/>
</dbReference>
<protein>
    <recommendedName>
        <fullName evidence="4">2-C-methyl-D-erythritol 2,4-cyclodiphosphate synthase</fullName>
        <ecNumber evidence="4">4.6.1.12</ecNumber>
    </recommendedName>
</protein>
<comment type="cofactor">
    <cofactor evidence="2">
        <name>a divalent metal cation</name>
        <dbReference type="ChEBI" id="CHEBI:60240"/>
    </cofactor>
</comment>
<evidence type="ECO:0000259" key="8">
    <source>
        <dbReference type="Pfam" id="PF02542"/>
    </source>
</evidence>
<keyword evidence="7 9" id="KW-0456">Lyase</keyword>
<dbReference type="GO" id="GO:0008685">
    <property type="term" value="F:2-C-methyl-D-erythritol 2,4-cyclodiphosphate synthase activity"/>
    <property type="evidence" value="ECO:0007669"/>
    <property type="project" value="UniProtKB-EC"/>
</dbReference>
<gene>
    <name evidence="9" type="ORF">MNBD_BACTEROID05-1287</name>
</gene>
<dbReference type="GO" id="GO:0019288">
    <property type="term" value="P:isopentenyl diphosphate biosynthetic process, methylerythritol 4-phosphate pathway"/>
    <property type="evidence" value="ECO:0007669"/>
    <property type="project" value="UniProtKB-UniPathway"/>
</dbReference>
<dbReference type="InterPro" id="IPR020555">
    <property type="entry name" value="MECDP_synthase_CS"/>
</dbReference>